<dbReference type="Proteomes" id="UP001500620">
    <property type="component" value="Unassembled WGS sequence"/>
</dbReference>
<evidence type="ECO:0000313" key="3">
    <source>
        <dbReference type="EMBL" id="GAA4257055.1"/>
    </source>
</evidence>
<feature type="chain" id="PRO_5046736763" evidence="2">
    <location>
        <begin position="22"/>
        <end position="167"/>
    </location>
</feature>
<evidence type="ECO:0000256" key="2">
    <source>
        <dbReference type="SAM" id="SignalP"/>
    </source>
</evidence>
<dbReference type="RefSeq" id="WP_345134018.1">
    <property type="nucleotide sequence ID" value="NZ_BAABAT010000026.1"/>
</dbReference>
<feature type="signal peptide" evidence="2">
    <location>
        <begin position="1"/>
        <end position="21"/>
    </location>
</feature>
<keyword evidence="2" id="KW-0732">Signal</keyword>
<proteinExistence type="predicted"/>
<reference evidence="4" key="1">
    <citation type="journal article" date="2019" name="Int. J. Syst. Evol. Microbiol.">
        <title>The Global Catalogue of Microorganisms (GCM) 10K type strain sequencing project: providing services to taxonomists for standard genome sequencing and annotation.</title>
        <authorList>
            <consortium name="The Broad Institute Genomics Platform"/>
            <consortium name="The Broad Institute Genome Sequencing Center for Infectious Disease"/>
            <person name="Wu L."/>
            <person name="Ma J."/>
        </authorList>
    </citation>
    <scope>NUCLEOTIDE SEQUENCE [LARGE SCALE GENOMIC DNA]</scope>
    <source>
        <strain evidence="4">JCM 17441</strain>
    </source>
</reference>
<comment type="caution">
    <text evidence="3">The sequence shown here is derived from an EMBL/GenBank/DDBJ whole genome shotgun (WGS) entry which is preliminary data.</text>
</comment>
<dbReference type="PROSITE" id="PS51257">
    <property type="entry name" value="PROKAR_LIPOPROTEIN"/>
    <property type="match status" value="1"/>
</dbReference>
<feature type="region of interest" description="Disordered" evidence="1">
    <location>
        <begin position="21"/>
        <end position="49"/>
    </location>
</feature>
<gene>
    <name evidence="3" type="ORF">GCM10022255_072380</name>
</gene>
<sequence>MRRLLSVVLLATVLSTSAACAQSDDKSDSAAPTGAATGSPSPTTDVKASTRTVCDKAKALVTAETVKPIGEQIGIMIAARQSKNKAAETAAMAKAKELADALAQKLHDLKTEAADPKLQAALGKAADGIALFGSPDYLAKINSIDDMNKLTADIAAAGQDFEAACNA</sequence>
<evidence type="ECO:0000313" key="4">
    <source>
        <dbReference type="Proteomes" id="UP001500620"/>
    </source>
</evidence>
<name>A0ABP8DIY8_9ACTN</name>
<protein>
    <submittedName>
        <fullName evidence="3">Uncharacterized protein</fullName>
    </submittedName>
</protein>
<evidence type="ECO:0000256" key="1">
    <source>
        <dbReference type="SAM" id="MobiDB-lite"/>
    </source>
</evidence>
<organism evidence="3 4">
    <name type="scientific">Dactylosporangium darangshiense</name>
    <dbReference type="NCBI Taxonomy" id="579108"/>
    <lineage>
        <taxon>Bacteria</taxon>
        <taxon>Bacillati</taxon>
        <taxon>Actinomycetota</taxon>
        <taxon>Actinomycetes</taxon>
        <taxon>Micromonosporales</taxon>
        <taxon>Micromonosporaceae</taxon>
        <taxon>Dactylosporangium</taxon>
    </lineage>
</organism>
<dbReference type="EMBL" id="BAABAT010000026">
    <property type="protein sequence ID" value="GAA4257055.1"/>
    <property type="molecule type" value="Genomic_DNA"/>
</dbReference>
<keyword evidence="4" id="KW-1185">Reference proteome</keyword>
<accession>A0ABP8DIY8</accession>
<feature type="compositionally biased region" description="Polar residues" evidence="1">
    <location>
        <begin position="36"/>
        <end position="49"/>
    </location>
</feature>